<organism evidence="12 13">
    <name type="scientific">Malassezia vespertilionis</name>
    <dbReference type="NCBI Taxonomy" id="2020962"/>
    <lineage>
        <taxon>Eukaryota</taxon>
        <taxon>Fungi</taxon>
        <taxon>Dikarya</taxon>
        <taxon>Basidiomycota</taxon>
        <taxon>Ustilaginomycotina</taxon>
        <taxon>Malasseziomycetes</taxon>
        <taxon>Malasseziales</taxon>
        <taxon>Malasseziaceae</taxon>
        <taxon>Malassezia</taxon>
    </lineage>
</organism>
<feature type="compositionally biased region" description="Basic and acidic residues" evidence="10">
    <location>
        <begin position="331"/>
        <end position="342"/>
    </location>
</feature>
<evidence type="ECO:0000256" key="3">
    <source>
        <dbReference type="ARBA" id="ARBA00015963"/>
    </source>
</evidence>
<feature type="compositionally biased region" description="Polar residues" evidence="10">
    <location>
        <begin position="348"/>
        <end position="359"/>
    </location>
</feature>
<dbReference type="InterPro" id="IPR049470">
    <property type="entry name" value="TRM61_C"/>
</dbReference>
<dbReference type="Pfam" id="PF08704">
    <property type="entry name" value="GCD14"/>
    <property type="match status" value="2"/>
</dbReference>
<comment type="subcellular location">
    <subcellularLocation>
        <location evidence="1">Nucleus</location>
    </subcellularLocation>
</comment>
<dbReference type="OrthoDB" id="1925287at2759"/>
<dbReference type="RefSeq" id="XP_056063753.1">
    <property type="nucleotide sequence ID" value="XM_056207778.1"/>
</dbReference>
<dbReference type="EC" id="2.1.1.220" evidence="2"/>
<dbReference type="PROSITE" id="PS51620">
    <property type="entry name" value="SAM_TRM61"/>
    <property type="match status" value="1"/>
</dbReference>
<dbReference type="Gene3D" id="3.10.330.20">
    <property type="match status" value="1"/>
</dbReference>
<dbReference type="InterPro" id="IPR029063">
    <property type="entry name" value="SAM-dependent_MTases_sf"/>
</dbReference>
<dbReference type="GeneID" id="80902466"/>
<sequence length="410" mass="45321">MATSTARSIVEDGDLVIVFASRDRPPTPLHVQKGEQLVNLFGNFPHDEIIGKPYGSKVFSKNQRGFIYILRPTPELWTLSLPHRTQILYTPDIAFILMKLNLSPGASVIEAGTGSGSFTHALARAVGRGAPACDGIGQTTSAWKAEAPISSPLPRGPCDGRVWSFEFHAERAEKAQSEFAAHGIDRTVLLEHRNVCKDGFGVDHAADAIFLDLPAPWDAVPFALDALRSDVATRICCFSPCIEQVLRSVTALSEHGFTDVSTYESLIRTHETLTNVAPLEPISTVVEKICASERKREGRREMQIANSRLERERRRAAEPVVQENETANEAQKLDISLKRKADDEPDETQSLAMQAQPNIQGPPAEMLFSAGFRQKVERRAVHMANVCSRPYPQMRGHTSYLTFATLLPRD</sequence>
<dbReference type="STRING" id="2020962.A0A2N1JA04"/>
<dbReference type="EMBL" id="KZ454992">
    <property type="protein sequence ID" value="PKI83312.1"/>
    <property type="molecule type" value="Genomic_DNA"/>
</dbReference>
<name>A0A2N1JA04_9BASI</name>
<evidence type="ECO:0000256" key="8">
    <source>
        <dbReference type="ARBA" id="ARBA00023242"/>
    </source>
</evidence>
<evidence type="ECO:0000256" key="10">
    <source>
        <dbReference type="SAM" id="MobiDB-lite"/>
    </source>
</evidence>
<evidence type="ECO:0000256" key="5">
    <source>
        <dbReference type="ARBA" id="ARBA00022679"/>
    </source>
</evidence>
<evidence type="ECO:0000313" key="13">
    <source>
        <dbReference type="Proteomes" id="UP000232875"/>
    </source>
</evidence>
<proteinExistence type="predicted"/>
<reference evidence="12 13" key="1">
    <citation type="submission" date="2017-10" db="EMBL/GenBank/DDBJ databases">
        <title>A novel species of cold-tolerant Malassezia isolated from bats.</title>
        <authorList>
            <person name="Lorch J.M."/>
            <person name="Palmer J.M."/>
            <person name="Vanderwolf K.J."/>
            <person name="Schmidt K.Z."/>
            <person name="Verant M.L."/>
            <person name="Weller T.J."/>
            <person name="Blehert D.S."/>
        </authorList>
    </citation>
    <scope>NUCLEOTIDE SEQUENCE [LARGE SCALE GENOMIC DNA]</scope>
    <source>
        <strain evidence="12 13">NWHC:44797-103</strain>
    </source>
</reference>
<evidence type="ECO:0000256" key="2">
    <source>
        <dbReference type="ARBA" id="ARBA00012796"/>
    </source>
</evidence>
<evidence type="ECO:0000256" key="9">
    <source>
        <dbReference type="ARBA" id="ARBA00033309"/>
    </source>
</evidence>
<keyword evidence="8" id="KW-0539">Nucleus</keyword>
<keyword evidence="7" id="KW-0819">tRNA processing</keyword>
<feature type="domain" description="tRNA (adenine(58)-N(1))-methyltransferase catalytic subunit TRM61 C-terminal" evidence="11">
    <location>
        <begin position="65"/>
        <end position="127"/>
    </location>
</feature>
<evidence type="ECO:0000256" key="1">
    <source>
        <dbReference type="ARBA" id="ARBA00004123"/>
    </source>
</evidence>
<feature type="compositionally biased region" description="Basic and acidic residues" evidence="10">
    <location>
        <begin position="301"/>
        <end position="317"/>
    </location>
</feature>
<dbReference type="Gene3D" id="3.40.50.150">
    <property type="entry name" value="Vaccinia Virus protein VP39"/>
    <property type="match status" value="1"/>
</dbReference>
<dbReference type="PANTHER" id="PTHR12133:SF2">
    <property type="entry name" value="TRNA (ADENINE(58)-N(1))-METHYLTRANSFERASE CATALYTIC SUBUNIT TRMT61A"/>
    <property type="match status" value="1"/>
</dbReference>
<dbReference type="PANTHER" id="PTHR12133">
    <property type="entry name" value="TRNA (ADENINE(58)-N(1))-METHYLTRANSFERASE"/>
    <property type="match status" value="1"/>
</dbReference>
<dbReference type="InterPro" id="IPR014816">
    <property type="entry name" value="tRNA_MeTrfase_Gcd14"/>
</dbReference>
<evidence type="ECO:0000313" key="12">
    <source>
        <dbReference type="EMBL" id="PKI83312.1"/>
    </source>
</evidence>
<dbReference type="Proteomes" id="UP000232875">
    <property type="component" value="Unassembled WGS sequence"/>
</dbReference>
<keyword evidence="5" id="KW-0808">Transferase</keyword>
<protein>
    <recommendedName>
        <fullName evidence="3">tRNA (adenine(58)-N(1))-methyltransferase catalytic subunit TRM61</fullName>
        <ecNumber evidence="2">2.1.1.220</ecNumber>
    </recommendedName>
    <alternativeName>
        <fullName evidence="9">tRNA(m1A58)-methyltransferase subunit TRM61</fullName>
    </alternativeName>
</protein>
<evidence type="ECO:0000256" key="7">
    <source>
        <dbReference type="ARBA" id="ARBA00022694"/>
    </source>
</evidence>
<feature type="domain" description="tRNA (adenine(58)-N(1))-methyltransferase catalytic subunit TRM61 C-terminal" evidence="11">
    <location>
        <begin position="159"/>
        <end position="405"/>
    </location>
</feature>
<dbReference type="GO" id="GO:0160107">
    <property type="term" value="F:tRNA (adenine(58)-N1)-methyltransferase activity"/>
    <property type="evidence" value="ECO:0007669"/>
    <property type="project" value="UniProtKB-EC"/>
</dbReference>
<gene>
    <name evidence="12" type="primary">TRM61</name>
    <name evidence="12" type="ORF">MVES_002808</name>
</gene>
<keyword evidence="4" id="KW-0489">Methyltransferase</keyword>
<dbReference type="AlphaFoldDB" id="A0A2N1JA04"/>
<dbReference type="GO" id="GO:0031515">
    <property type="term" value="C:tRNA (m1A) methyltransferase complex"/>
    <property type="evidence" value="ECO:0007669"/>
    <property type="project" value="InterPro"/>
</dbReference>
<dbReference type="GO" id="GO:0005634">
    <property type="term" value="C:nucleus"/>
    <property type="evidence" value="ECO:0007669"/>
    <property type="project" value="UniProtKB-SubCell"/>
</dbReference>
<evidence type="ECO:0000256" key="6">
    <source>
        <dbReference type="ARBA" id="ARBA00022691"/>
    </source>
</evidence>
<dbReference type="GO" id="GO:0030488">
    <property type="term" value="P:tRNA methylation"/>
    <property type="evidence" value="ECO:0007669"/>
    <property type="project" value="InterPro"/>
</dbReference>
<evidence type="ECO:0000259" key="11">
    <source>
        <dbReference type="Pfam" id="PF08704"/>
    </source>
</evidence>
<evidence type="ECO:0000256" key="4">
    <source>
        <dbReference type="ARBA" id="ARBA00022603"/>
    </source>
</evidence>
<dbReference type="SUPFAM" id="SSF53335">
    <property type="entry name" value="S-adenosyl-L-methionine-dependent methyltransferases"/>
    <property type="match status" value="1"/>
</dbReference>
<accession>A0A2N1JA04</accession>
<feature type="region of interest" description="Disordered" evidence="10">
    <location>
        <begin position="301"/>
        <end position="361"/>
    </location>
</feature>
<keyword evidence="6" id="KW-0949">S-adenosyl-L-methionine</keyword>
<keyword evidence="13" id="KW-1185">Reference proteome</keyword>